<gene>
    <name evidence="3" type="ORF">GXW78_24735</name>
</gene>
<accession>A0ABS5EPC6</accession>
<dbReference type="Pfam" id="PF19574">
    <property type="entry name" value="LolA_3"/>
    <property type="match status" value="1"/>
</dbReference>
<sequence>MKRRVVLTACLLLPVAARAQDAMAPVMAALAARRTSRATFVEEKELQELDRPLTARGVLVWRAPDRLEKLTTEPFEERLLVEGDRLLLERPDRGIRQEIDFDTAPEVRPLVEAVRATHAGDAATLRRHFRVEFSGALPHWRLLLVPLSNRVLAAVQRITLEGEGGAIRLMEIHGRDGHSRMVVTPTP</sequence>
<evidence type="ECO:0000256" key="1">
    <source>
        <dbReference type="ARBA" id="ARBA00022729"/>
    </source>
</evidence>
<organism evidence="3 4">
    <name type="scientific">Neoroseomonas terrae</name>
    <dbReference type="NCBI Taxonomy" id="424799"/>
    <lineage>
        <taxon>Bacteria</taxon>
        <taxon>Pseudomonadati</taxon>
        <taxon>Pseudomonadota</taxon>
        <taxon>Alphaproteobacteria</taxon>
        <taxon>Acetobacterales</taxon>
        <taxon>Acetobacteraceae</taxon>
        <taxon>Neoroseomonas</taxon>
    </lineage>
</organism>
<comment type="caution">
    <text evidence="3">The sequence shown here is derived from an EMBL/GenBank/DDBJ whole genome shotgun (WGS) entry which is preliminary data.</text>
</comment>
<keyword evidence="3" id="KW-0449">Lipoprotein</keyword>
<dbReference type="InterPro" id="IPR004564">
    <property type="entry name" value="OM_lipoprot_carrier_LolA-like"/>
</dbReference>
<dbReference type="EMBL" id="JAAEDI010000036">
    <property type="protein sequence ID" value="MBR0652884.1"/>
    <property type="molecule type" value="Genomic_DNA"/>
</dbReference>
<dbReference type="InterPro" id="IPR029046">
    <property type="entry name" value="LolA/LolB/LppX"/>
</dbReference>
<reference evidence="4" key="1">
    <citation type="journal article" date="2021" name="Syst. Appl. Microbiol.">
        <title>Roseomonas hellenica sp. nov., isolated from roots of wild-growing Alkanna tinctoria.</title>
        <authorList>
            <person name="Rat A."/>
            <person name="Naranjo H.D."/>
            <person name="Lebbe L."/>
            <person name="Cnockaert M."/>
            <person name="Krigas N."/>
            <person name="Grigoriadou K."/>
            <person name="Maloupa E."/>
            <person name="Willems A."/>
        </authorList>
    </citation>
    <scope>NUCLEOTIDE SEQUENCE [LARGE SCALE GENOMIC DNA]</scope>
    <source>
        <strain evidence="4">LMG 31159</strain>
    </source>
</reference>
<keyword evidence="4" id="KW-1185">Reference proteome</keyword>
<name>A0ABS5EPC6_9PROT</name>
<evidence type="ECO:0000313" key="3">
    <source>
        <dbReference type="EMBL" id="MBR0652884.1"/>
    </source>
</evidence>
<evidence type="ECO:0000313" key="4">
    <source>
        <dbReference type="Proteomes" id="UP000698752"/>
    </source>
</evidence>
<dbReference type="Gene3D" id="2.50.20.10">
    <property type="entry name" value="Lipoprotein localisation LolA/LolB/LppX"/>
    <property type="match status" value="1"/>
</dbReference>
<feature type="signal peptide" evidence="2">
    <location>
        <begin position="1"/>
        <end position="19"/>
    </location>
</feature>
<evidence type="ECO:0000256" key="2">
    <source>
        <dbReference type="SAM" id="SignalP"/>
    </source>
</evidence>
<protein>
    <submittedName>
        <fullName evidence="3">Outer membrane lipoprotein carrier protein LolA</fullName>
    </submittedName>
</protein>
<feature type="chain" id="PRO_5047330138" evidence="2">
    <location>
        <begin position="20"/>
        <end position="187"/>
    </location>
</feature>
<dbReference type="RefSeq" id="WP_211871599.1">
    <property type="nucleotide sequence ID" value="NZ_JAAEDI010000036.1"/>
</dbReference>
<keyword evidence="1 2" id="KW-0732">Signal</keyword>
<proteinExistence type="predicted"/>
<dbReference type="SUPFAM" id="SSF89392">
    <property type="entry name" value="Prokaryotic lipoproteins and lipoprotein localization factors"/>
    <property type="match status" value="1"/>
</dbReference>
<dbReference type="Proteomes" id="UP000698752">
    <property type="component" value="Unassembled WGS sequence"/>
</dbReference>
<dbReference type="CDD" id="cd16325">
    <property type="entry name" value="LolA"/>
    <property type="match status" value="1"/>
</dbReference>